<accession>A0A1H9MS46</accession>
<dbReference type="InParanoid" id="A0A1H9MS46"/>
<keyword evidence="1" id="KW-1133">Transmembrane helix</keyword>
<feature type="transmembrane region" description="Helical" evidence="1">
    <location>
        <begin position="122"/>
        <end position="144"/>
    </location>
</feature>
<feature type="transmembrane region" description="Helical" evidence="1">
    <location>
        <begin position="306"/>
        <end position="324"/>
    </location>
</feature>
<dbReference type="AlphaFoldDB" id="A0A1H9MS46"/>
<evidence type="ECO:0000313" key="2">
    <source>
        <dbReference type="EMBL" id="SER26458.1"/>
    </source>
</evidence>
<keyword evidence="1" id="KW-0812">Transmembrane</keyword>
<feature type="transmembrane region" description="Helical" evidence="1">
    <location>
        <begin position="181"/>
        <end position="200"/>
    </location>
</feature>
<evidence type="ECO:0008006" key="4">
    <source>
        <dbReference type="Google" id="ProtNLM"/>
    </source>
</evidence>
<dbReference type="EMBL" id="FOFB01000031">
    <property type="protein sequence ID" value="SER26458.1"/>
    <property type="molecule type" value="Genomic_DNA"/>
</dbReference>
<dbReference type="STRING" id="478744.SAMN05444359_13120"/>
<feature type="transmembrane region" description="Helical" evidence="1">
    <location>
        <begin position="363"/>
        <end position="385"/>
    </location>
</feature>
<proteinExistence type="predicted"/>
<name>A0A1H9MS46_9BACT</name>
<evidence type="ECO:0000256" key="1">
    <source>
        <dbReference type="SAM" id="Phobius"/>
    </source>
</evidence>
<feature type="transmembrane region" description="Helical" evidence="1">
    <location>
        <begin position="331"/>
        <end position="351"/>
    </location>
</feature>
<sequence>MFAPLKESRVVLYLVFASMAITSLVQNDVFQGKADIVKWDGYGYYAYLPAIFVYGDVETYAFAEDHFDNYEISNEIYQLMEVDNGSRFPIYNIGMAVVWTPGFLLAHGLVKATGIAPADGMSFPYQFSLVITSLLVIFLGFFYLRRFLLRFYTDQVVALVLFGIGLATNLFYYTTEGPDVTHMYLFTGYALFLYAFGRLVDSDESARGKWIIRCGLLAGLMCLIRSSEIVLFAIPAFYGLKNRTTLQRNFWRTLPIFGIALAVFSLQLIYYKTGTGSWFQDGYAGLSFDWLLPHLYEGFIGYRRGWLVYTPLMAFALAGVFWLPKAWRLPFVIFLIGNSYILFSWHIWWYGNTFGSRPVVQSYALLAFPLAALVAWVLGADAGAGQGRRSKAKWPKYLVTGLVLAFTTLNLFQHWQYNQRILPLDFVNKTYYWQVFGKTKLDRKDYVYRDTDEKLPKGSFRATPLLSLDTLLSIPPKSGREFTNLLEYRAAHDAEAETWLRADLSFSYFGETYDKWKFPSIVTEHRRGDEMLKWIQVKIPPTMDTPERDSLTFSISLPGLQQGDIVKQYLWNLSRDSMVVRRYEAEMLR</sequence>
<feature type="transmembrane region" description="Helical" evidence="1">
    <location>
        <begin position="156"/>
        <end position="175"/>
    </location>
</feature>
<dbReference type="Proteomes" id="UP000199021">
    <property type="component" value="Unassembled WGS sequence"/>
</dbReference>
<feature type="transmembrane region" description="Helical" evidence="1">
    <location>
        <begin position="90"/>
        <end position="110"/>
    </location>
</feature>
<gene>
    <name evidence="2" type="ORF">SAMN05444359_13120</name>
</gene>
<keyword evidence="3" id="KW-1185">Reference proteome</keyword>
<evidence type="ECO:0000313" key="3">
    <source>
        <dbReference type="Proteomes" id="UP000199021"/>
    </source>
</evidence>
<feature type="transmembrane region" description="Helical" evidence="1">
    <location>
        <begin position="397"/>
        <end position="415"/>
    </location>
</feature>
<feature type="transmembrane region" description="Helical" evidence="1">
    <location>
        <begin position="250"/>
        <end position="271"/>
    </location>
</feature>
<dbReference type="RefSeq" id="WP_090172485.1">
    <property type="nucleotide sequence ID" value="NZ_FOFB01000031.1"/>
</dbReference>
<organism evidence="2 3">
    <name type="scientific">Neolewinella agarilytica</name>
    <dbReference type="NCBI Taxonomy" id="478744"/>
    <lineage>
        <taxon>Bacteria</taxon>
        <taxon>Pseudomonadati</taxon>
        <taxon>Bacteroidota</taxon>
        <taxon>Saprospiria</taxon>
        <taxon>Saprospirales</taxon>
        <taxon>Lewinellaceae</taxon>
        <taxon>Neolewinella</taxon>
    </lineage>
</organism>
<protein>
    <recommendedName>
        <fullName evidence="4">Dolichyl-phosphate-mannose-protein mannosyltransferase</fullName>
    </recommendedName>
</protein>
<feature type="transmembrane region" description="Helical" evidence="1">
    <location>
        <begin position="12"/>
        <end position="30"/>
    </location>
</feature>
<dbReference type="OrthoDB" id="136762at2"/>
<keyword evidence="1" id="KW-0472">Membrane</keyword>
<reference evidence="3" key="1">
    <citation type="submission" date="2016-10" db="EMBL/GenBank/DDBJ databases">
        <authorList>
            <person name="Varghese N."/>
            <person name="Submissions S."/>
        </authorList>
    </citation>
    <scope>NUCLEOTIDE SEQUENCE [LARGE SCALE GENOMIC DNA]</scope>
    <source>
        <strain evidence="3">DSM 24740</strain>
    </source>
</reference>